<protein>
    <submittedName>
        <fullName evidence="3">Tripartite tricarboxylate transporter substrate binding protein</fullName>
    </submittedName>
</protein>
<dbReference type="Proteomes" id="UP000606490">
    <property type="component" value="Unassembled WGS sequence"/>
</dbReference>
<keyword evidence="4" id="KW-1185">Reference proteome</keyword>
<gene>
    <name evidence="3" type="ORF">JMJ55_18230</name>
</gene>
<dbReference type="PANTHER" id="PTHR42928:SF5">
    <property type="entry name" value="BLR1237 PROTEIN"/>
    <property type="match status" value="1"/>
</dbReference>
<feature type="chain" id="PRO_5047132063" evidence="2">
    <location>
        <begin position="24"/>
        <end position="322"/>
    </location>
</feature>
<keyword evidence="2" id="KW-0732">Signal</keyword>
<sequence>MTRPMMLARRGLLGSVLAAPALAQPGWPDRPVRLVVPFAQGGPMDAIARLLGDHLQRAFGQPFVPEFRSGAGGNLGAQQVAQAAPDGYTLLVTIDTVMTVNPTLYPRAGYDAVRDFTPLGLVARMLSVVTVPPALPVTDIAGLVALGRQRPLTYGSAGIGVPAHLYGEHLRMLTGAQLEHVPYRGLGPAVTELLAGRIDLVVALMPGVAQHVAAGRLKALAVTGGARSAFMPEVPTLAETIAPGFDTGTWFACYGPRDLPPAIAAGLVRELAAFSASPAMRDRLAPLTFEPASAGPEELRALQARDAASWARVIREARISVE</sequence>
<dbReference type="Gene3D" id="3.40.190.150">
    <property type="entry name" value="Bordetella uptake gene, domain 1"/>
    <property type="match status" value="1"/>
</dbReference>
<evidence type="ECO:0000256" key="2">
    <source>
        <dbReference type="SAM" id="SignalP"/>
    </source>
</evidence>
<dbReference type="InterPro" id="IPR005064">
    <property type="entry name" value="BUG"/>
</dbReference>
<proteinExistence type="inferred from homology"/>
<evidence type="ECO:0000313" key="3">
    <source>
        <dbReference type="EMBL" id="MBL6457277.1"/>
    </source>
</evidence>
<dbReference type="RefSeq" id="WP_202827027.1">
    <property type="nucleotide sequence ID" value="NZ_JAEUXJ010000008.1"/>
</dbReference>
<dbReference type="PIRSF" id="PIRSF017082">
    <property type="entry name" value="YflP"/>
    <property type="match status" value="1"/>
</dbReference>
<comment type="caution">
    <text evidence="3">The sequence shown here is derived from an EMBL/GenBank/DDBJ whole genome shotgun (WGS) entry which is preliminary data.</text>
</comment>
<dbReference type="CDD" id="cd07012">
    <property type="entry name" value="PBP2_Bug_TTT"/>
    <property type="match status" value="1"/>
</dbReference>
<organism evidence="3 4">
    <name type="scientific">Belnapia mucosa</name>
    <dbReference type="NCBI Taxonomy" id="2804532"/>
    <lineage>
        <taxon>Bacteria</taxon>
        <taxon>Pseudomonadati</taxon>
        <taxon>Pseudomonadota</taxon>
        <taxon>Alphaproteobacteria</taxon>
        <taxon>Acetobacterales</taxon>
        <taxon>Roseomonadaceae</taxon>
        <taxon>Belnapia</taxon>
    </lineage>
</organism>
<name>A0ABS1V6G3_9PROT</name>
<reference evidence="3 4" key="1">
    <citation type="submission" date="2021-01" db="EMBL/GenBank/DDBJ databases">
        <title>Belnapia mucosa sp. nov. and Belnapia arida sp. nov., isolated from the Tabernas Desert (Almeria, Spain).</title>
        <authorList>
            <person name="Molina-Menor E."/>
            <person name="Vidal-Verdu A."/>
            <person name="Calonge A."/>
            <person name="Satari L."/>
            <person name="Pereto Magraner J."/>
            <person name="Porcar Miralles M."/>
        </authorList>
    </citation>
    <scope>NUCLEOTIDE SEQUENCE [LARGE SCALE GENOMIC DNA]</scope>
    <source>
        <strain evidence="3 4">T6</strain>
    </source>
</reference>
<comment type="similarity">
    <text evidence="1">Belongs to the UPF0065 (bug) family.</text>
</comment>
<evidence type="ECO:0000256" key="1">
    <source>
        <dbReference type="ARBA" id="ARBA00006987"/>
    </source>
</evidence>
<dbReference type="EMBL" id="JAEUXJ010000008">
    <property type="protein sequence ID" value="MBL6457277.1"/>
    <property type="molecule type" value="Genomic_DNA"/>
</dbReference>
<dbReference type="Pfam" id="PF03401">
    <property type="entry name" value="TctC"/>
    <property type="match status" value="1"/>
</dbReference>
<dbReference type="Gene3D" id="3.40.190.10">
    <property type="entry name" value="Periplasmic binding protein-like II"/>
    <property type="match status" value="1"/>
</dbReference>
<evidence type="ECO:0000313" key="4">
    <source>
        <dbReference type="Proteomes" id="UP000606490"/>
    </source>
</evidence>
<feature type="signal peptide" evidence="2">
    <location>
        <begin position="1"/>
        <end position="23"/>
    </location>
</feature>
<dbReference type="PANTHER" id="PTHR42928">
    <property type="entry name" value="TRICARBOXYLATE-BINDING PROTEIN"/>
    <property type="match status" value="1"/>
</dbReference>
<dbReference type="InterPro" id="IPR042100">
    <property type="entry name" value="Bug_dom1"/>
</dbReference>
<accession>A0ABS1V6G3</accession>
<dbReference type="SUPFAM" id="SSF53850">
    <property type="entry name" value="Periplasmic binding protein-like II"/>
    <property type="match status" value="1"/>
</dbReference>